<comment type="similarity">
    <text evidence="1 4">Belongs to the short-chain dehydrogenases/reductases (SDR) family.</text>
</comment>
<dbReference type="Pfam" id="PF00106">
    <property type="entry name" value="adh_short"/>
    <property type="match status" value="1"/>
</dbReference>
<dbReference type="InterPro" id="IPR002347">
    <property type="entry name" value="SDR_fam"/>
</dbReference>
<dbReference type="Proteomes" id="UP000799437">
    <property type="component" value="Unassembled WGS sequence"/>
</dbReference>
<protein>
    <submittedName>
        <fullName evidence="5">NAD(P)-binding protein</fullName>
    </submittedName>
</protein>
<dbReference type="InterPro" id="IPR020904">
    <property type="entry name" value="Sc_DH/Rdtase_CS"/>
</dbReference>
<keyword evidence="2" id="KW-0521">NADP</keyword>
<name>A0A6A6WL43_9PEZI</name>
<dbReference type="RefSeq" id="XP_033605170.1">
    <property type="nucleotide sequence ID" value="XM_033747817.1"/>
</dbReference>
<accession>A0A6A6WL43</accession>
<evidence type="ECO:0000256" key="4">
    <source>
        <dbReference type="RuleBase" id="RU000363"/>
    </source>
</evidence>
<dbReference type="Gene3D" id="3.40.50.720">
    <property type="entry name" value="NAD(P)-binding Rossmann-like Domain"/>
    <property type="match status" value="1"/>
</dbReference>
<dbReference type="PRINTS" id="PR00080">
    <property type="entry name" value="SDRFAMILY"/>
</dbReference>
<keyword evidence="6" id="KW-1185">Reference proteome</keyword>
<dbReference type="GO" id="GO:0016020">
    <property type="term" value="C:membrane"/>
    <property type="evidence" value="ECO:0007669"/>
    <property type="project" value="TreeGrafter"/>
</dbReference>
<evidence type="ECO:0000313" key="5">
    <source>
        <dbReference type="EMBL" id="KAF2762719.1"/>
    </source>
</evidence>
<organism evidence="5 6">
    <name type="scientific">Pseudovirgaria hyperparasitica</name>
    <dbReference type="NCBI Taxonomy" id="470096"/>
    <lineage>
        <taxon>Eukaryota</taxon>
        <taxon>Fungi</taxon>
        <taxon>Dikarya</taxon>
        <taxon>Ascomycota</taxon>
        <taxon>Pezizomycotina</taxon>
        <taxon>Dothideomycetes</taxon>
        <taxon>Dothideomycetes incertae sedis</taxon>
        <taxon>Acrospermales</taxon>
        <taxon>Acrospermaceae</taxon>
        <taxon>Pseudovirgaria</taxon>
    </lineage>
</organism>
<dbReference type="InterPro" id="IPR036291">
    <property type="entry name" value="NAD(P)-bd_dom_sf"/>
</dbReference>
<dbReference type="GO" id="GO:0016491">
    <property type="term" value="F:oxidoreductase activity"/>
    <property type="evidence" value="ECO:0007669"/>
    <property type="project" value="UniProtKB-KW"/>
</dbReference>
<proteinExistence type="inferred from homology"/>
<dbReference type="PANTHER" id="PTHR43490:SF99">
    <property type="entry name" value="SHORT-CHAIN DEHYDROGENASE_REDUCTASE"/>
    <property type="match status" value="1"/>
</dbReference>
<evidence type="ECO:0000256" key="3">
    <source>
        <dbReference type="ARBA" id="ARBA00023002"/>
    </source>
</evidence>
<dbReference type="EMBL" id="ML996565">
    <property type="protein sequence ID" value="KAF2762719.1"/>
    <property type="molecule type" value="Genomic_DNA"/>
</dbReference>
<dbReference type="PRINTS" id="PR00081">
    <property type="entry name" value="GDHRDH"/>
</dbReference>
<gene>
    <name evidence="5" type="ORF">EJ05DRAFT_506409</name>
</gene>
<dbReference type="SUPFAM" id="SSF51735">
    <property type="entry name" value="NAD(P)-binding Rossmann-fold domains"/>
    <property type="match status" value="1"/>
</dbReference>
<reference evidence="5" key="1">
    <citation type="journal article" date="2020" name="Stud. Mycol.">
        <title>101 Dothideomycetes genomes: a test case for predicting lifestyles and emergence of pathogens.</title>
        <authorList>
            <person name="Haridas S."/>
            <person name="Albert R."/>
            <person name="Binder M."/>
            <person name="Bloem J."/>
            <person name="Labutti K."/>
            <person name="Salamov A."/>
            <person name="Andreopoulos B."/>
            <person name="Baker S."/>
            <person name="Barry K."/>
            <person name="Bills G."/>
            <person name="Bluhm B."/>
            <person name="Cannon C."/>
            <person name="Castanera R."/>
            <person name="Culley D."/>
            <person name="Daum C."/>
            <person name="Ezra D."/>
            <person name="Gonzalez J."/>
            <person name="Henrissat B."/>
            <person name="Kuo A."/>
            <person name="Liang C."/>
            <person name="Lipzen A."/>
            <person name="Lutzoni F."/>
            <person name="Magnuson J."/>
            <person name="Mondo S."/>
            <person name="Nolan M."/>
            <person name="Ohm R."/>
            <person name="Pangilinan J."/>
            <person name="Park H.-J."/>
            <person name="Ramirez L."/>
            <person name="Alfaro M."/>
            <person name="Sun H."/>
            <person name="Tritt A."/>
            <person name="Yoshinaga Y."/>
            <person name="Zwiers L.-H."/>
            <person name="Turgeon B."/>
            <person name="Goodwin S."/>
            <person name="Spatafora J."/>
            <person name="Crous P."/>
            <person name="Grigoriev I."/>
        </authorList>
    </citation>
    <scope>NUCLEOTIDE SEQUENCE</scope>
    <source>
        <strain evidence="5">CBS 121739</strain>
    </source>
</reference>
<evidence type="ECO:0000256" key="1">
    <source>
        <dbReference type="ARBA" id="ARBA00006484"/>
    </source>
</evidence>
<keyword evidence="3" id="KW-0560">Oxidoreductase</keyword>
<dbReference type="AlphaFoldDB" id="A0A6A6WL43"/>
<dbReference type="PANTHER" id="PTHR43490">
    <property type="entry name" value="(+)-NEOMENTHOL DEHYDROGENASE"/>
    <property type="match status" value="1"/>
</dbReference>
<evidence type="ECO:0000256" key="2">
    <source>
        <dbReference type="ARBA" id="ARBA00022857"/>
    </source>
</evidence>
<evidence type="ECO:0000313" key="6">
    <source>
        <dbReference type="Proteomes" id="UP000799437"/>
    </source>
</evidence>
<sequence>MGPKTILVTGANRGIGFSIIQALATREPTNTYLLGTRSATSGADAIARLHALGLTARFAALELDVTSDASIAAAVQCVVRDYGGLDVLVNNAGYAAIPPPAAADDGAGLRAAYADTFAVNVTGVAAVTGAFLGVLRGSADARVVNVSSGRASIAALARGDMPPAASVPYSVSKVALNVLTLEMARTEKEVLFQLANPGHCRTAFNGFRGKRDPLEGAGVVVELVCAERGRWKSGFWAEEGGVMKEMEW</sequence>
<dbReference type="PROSITE" id="PS00061">
    <property type="entry name" value="ADH_SHORT"/>
    <property type="match status" value="1"/>
</dbReference>
<dbReference type="GeneID" id="54488871"/>
<dbReference type="OrthoDB" id="191139at2759"/>